<proteinExistence type="predicted"/>
<organism evidence="1 2">
    <name type="scientific">Vaccinium darrowii</name>
    <dbReference type="NCBI Taxonomy" id="229202"/>
    <lineage>
        <taxon>Eukaryota</taxon>
        <taxon>Viridiplantae</taxon>
        <taxon>Streptophyta</taxon>
        <taxon>Embryophyta</taxon>
        <taxon>Tracheophyta</taxon>
        <taxon>Spermatophyta</taxon>
        <taxon>Magnoliopsida</taxon>
        <taxon>eudicotyledons</taxon>
        <taxon>Gunneridae</taxon>
        <taxon>Pentapetalae</taxon>
        <taxon>asterids</taxon>
        <taxon>Ericales</taxon>
        <taxon>Ericaceae</taxon>
        <taxon>Vaccinioideae</taxon>
        <taxon>Vaccinieae</taxon>
        <taxon>Vaccinium</taxon>
    </lineage>
</organism>
<comment type="caution">
    <text evidence="1">The sequence shown here is derived from an EMBL/GenBank/DDBJ whole genome shotgun (WGS) entry which is preliminary data.</text>
</comment>
<dbReference type="Proteomes" id="UP000828048">
    <property type="component" value="Chromosome 6"/>
</dbReference>
<protein>
    <submittedName>
        <fullName evidence="1">Uncharacterized protein</fullName>
    </submittedName>
</protein>
<accession>A0ACB7XCG6</accession>
<reference evidence="1 2" key="1">
    <citation type="journal article" date="2021" name="Hortic Res">
        <title>High-quality reference genome and annotation aids understanding of berry development for evergreen blueberry (Vaccinium darrowii).</title>
        <authorList>
            <person name="Yu J."/>
            <person name="Hulse-Kemp A.M."/>
            <person name="Babiker E."/>
            <person name="Staton M."/>
        </authorList>
    </citation>
    <scope>NUCLEOTIDE SEQUENCE [LARGE SCALE GENOMIC DNA]</scope>
    <source>
        <strain evidence="2">cv. NJ 8807/NJ 8810</strain>
        <tissue evidence="1">Young leaf</tissue>
    </source>
</reference>
<sequence length="416" mass="46744">MFSVVHSLSLFPIKKIAEHSKPINRNQLYLRPISSLSLSSRINPSGSNSDTDLPPETLKESTDSTLNQDSSRLSMLSREITVSGSEPVNSRVEAVFNLLRTSKLIDSQIAKLLSTNPSVILADPEKDLLPKLEFFKSIGVSGTVLARLIYADPNLLTRSLENRIVPNYNFLKSILKSDKKVVSAMNNKAPWIFTAPYTENLVPNIAFLGEVGVSESQIARLLAHYPNAVTQKHRQLKEVVNEVKEMGFDPSTWAFLTALHARSGKSKRSLWNRCYVAYTKWGWSKDDIRSAYLKDPNCMLISEKKIAKLIDFLVNKMGCRPNDLARYPLLLKFSVENRTIPRFAVMKVLLSKGLVAKDISWNSVHGISEEIFLERYVTKYEKFVPELMSVYRGEVDIWESETGKGGSGIGLEGDNN</sequence>
<keyword evidence="2" id="KW-1185">Reference proteome</keyword>
<gene>
    <name evidence="1" type="ORF">Vadar_025720</name>
</gene>
<evidence type="ECO:0000313" key="1">
    <source>
        <dbReference type="EMBL" id="KAH7838384.1"/>
    </source>
</evidence>
<dbReference type="EMBL" id="CM037156">
    <property type="protein sequence ID" value="KAH7838384.1"/>
    <property type="molecule type" value="Genomic_DNA"/>
</dbReference>
<evidence type="ECO:0000313" key="2">
    <source>
        <dbReference type="Proteomes" id="UP000828048"/>
    </source>
</evidence>
<name>A0ACB7XCG6_9ERIC</name>